<gene>
    <name evidence="1" type="primary">gb18809</name>
    <name evidence="1" type="ORF">PR202_gb18809</name>
</gene>
<comment type="caution">
    <text evidence="1">The sequence shown here is derived from an EMBL/GenBank/DDBJ whole genome shotgun (WGS) entry which is preliminary data.</text>
</comment>
<dbReference type="EMBL" id="BQKI01000082">
    <property type="protein sequence ID" value="GJN30500.1"/>
    <property type="molecule type" value="Genomic_DNA"/>
</dbReference>
<dbReference type="PANTHER" id="PTHR33074">
    <property type="entry name" value="EXPRESSED PROTEIN-RELATED"/>
    <property type="match status" value="1"/>
</dbReference>
<sequence>MIPALPPHRAGPPAWTLLDTDAYMDDTQNATTATACTSTGQPIQVTLVAAEPPRASFFCVSCPCLKKEPDEDDEPFSYRNPLRSTVLYSEGDLALLCVPLSAG</sequence>
<accession>A0AAV5F6D2</accession>
<organism evidence="1 2">
    <name type="scientific">Eleusine coracana subsp. coracana</name>
    <dbReference type="NCBI Taxonomy" id="191504"/>
    <lineage>
        <taxon>Eukaryota</taxon>
        <taxon>Viridiplantae</taxon>
        <taxon>Streptophyta</taxon>
        <taxon>Embryophyta</taxon>
        <taxon>Tracheophyta</taxon>
        <taxon>Spermatophyta</taxon>
        <taxon>Magnoliopsida</taxon>
        <taxon>Liliopsida</taxon>
        <taxon>Poales</taxon>
        <taxon>Poaceae</taxon>
        <taxon>PACMAD clade</taxon>
        <taxon>Chloridoideae</taxon>
        <taxon>Cynodonteae</taxon>
        <taxon>Eleusininae</taxon>
        <taxon>Eleusine</taxon>
    </lineage>
</organism>
<reference evidence="1" key="2">
    <citation type="submission" date="2021-12" db="EMBL/GenBank/DDBJ databases">
        <title>Resequencing data analysis of finger millet.</title>
        <authorList>
            <person name="Hatakeyama M."/>
            <person name="Aluri S."/>
            <person name="Balachadran M.T."/>
            <person name="Sivarajan S.R."/>
            <person name="Poveda L."/>
            <person name="Shimizu-Inatsugi R."/>
            <person name="Schlapbach R."/>
            <person name="Sreeman S.M."/>
            <person name="Shimizu K.K."/>
        </authorList>
    </citation>
    <scope>NUCLEOTIDE SEQUENCE</scope>
</reference>
<keyword evidence="2" id="KW-1185">Reference proteome</keyword>
<dbReference type="AlphaFoldDB" id="A0AAV5F6D2"/>
<proteinExistence type="predicted"/>
<evidence type="ECO:0000313" key="1">
    <source>
        <dbReference type="EMBL" id="GJN30500.1"/>
    </source>
</evidence>
<dbReference type="Proteomes" id="UP001054889">
    <property type="component" value="Unassembled WGS sequence"/>
</dbReference>
<name>A0AAV5F6D2_ELECO</name>
<protein>
    <submittedName>
        <fullName evidence="1">Uncharacterized protein</fullName>
    </submittedName>
</protein>
<reference evidence="1" key="1">
    <citation type="journal article" date="2018" name="DNA Res.">
        <title>Multiple hybrid de novo genome assembly of finger millet, an orphan allotetraploid crop.</title>
        <authorList>
            <person name="Hatakeyama M."/>
            <person name="Aluri S."/>
            <person name="Balachadran M.T."/>
            <person name="Sivarajan S.R."/>
            <person name="Patrignani A."/>
            <person name="Gruter S."/>
            <person name="Poveda L."/>
            <person name="Shimizu-Inatsugi R."/>
            <person name="Baeten J."/>
            <person name="Francoijs K.J."/>
            <person name="Nataraja K.N."/>
            <person name="Reddy Y.A.N."/>
            <person name="Phadnis S."/>
            <person name="Ravikumar R.L."/>
            <person name="Schlapbach R."/>
            <person name="Sreeman S.M."/>
            <person name="Shimizu K.K."/>
        </authorList>
    </citation>
    <scope>NUCLEOTIDE SEQUENCE</scope>
</reference>
<evidence type="ECO:0000313" key="2">
    <source>
        <dbReference type="Proteomes" id="UP001054889"/>
    </source>
</evidence>